<dbReference type="AlphaFoldDB" id="A0A495VD25"/>
<accession>A0A495VD25</accession>
<evidence type="ECO:0000313" key="2">
    <source>
        <dbReference type="Proteomes" id="UP000274556"/>
    </source>
</evidence>
<dbReference type="InterPro" id="IPR029151">
    <property type="entry name" value="Sensor-like_sf"/>
</dbReference>
<gene>
    <name evidence="1" type="ORF">BDD21_4038</name>
</gene>
<protein>
    <submittedName>
        <fullName evidence="1">Uncharacterized protein</fullName>
    </submittedName>
</protein>
<dbReference type="SUPFAM" id="SSF103190">
    <property type="entry name" value="Sensory domain-like"/>
    <property type="match status" value="1"/>
</dbReference>
<dbReference type="RefSeq" id="WP_120798623.1">
    <property type="nucleotide sequence ID" value="NZ_RBXL01000001.1"/>
</dbReference>
<keyword evidence="2" id="KW-1185">Reference proteome</keyword>
<name>A0A495VD25_9GAMM</name>
<comment type="caution">
    <text evidence="1">The sequence shown here is derived from an EMBL/GenBank/DDBJ whole genome shotgun (WGS) entry which is preliminary data.</text>
</comment>
<proteinExistence type="predicted"/>
<reference evidence="1 2" key="1">
    <citation type="submission" date="2018-10" db="EMBL/GenBank/DDBJ databases">
        <title>Genomic Encyclopedia of Archaeal and Bacterial Type Strains, Phase II (KMG-II): from individual species to whole genera.</title>
        <authorList>
            <person name="Goeker M."/>
        </authorList>
    </citation>
    <scope>NUCLEOTIDE SEQUENCE [LARGE SCALE GENOMIC DNA]</scope>
    <source>
        <strain evidence="1 2">DSM 235</strain>
    </source>
</reference>
<dbReference type="Proteomes" id="UP000274556">
    <property type="component" value="Unassembled WGS sequence"/>
</dbReference>
<evidence type="ECO:0000313" key="1">
    <source>
        <dbReference type="EMBL" id="RKT46523.1"/>
    </source>
</evidence>
<dbReference type="EMBL" id="RBXL01000001">
    <property type="protein sequence ID" value="RKT46523.1"/>
    <property type="molecule type" value="Genomic_DNA"/>
</dbReference>
<dbReference type="CDD" id="cd18773">
    <property type="entry name" value="PDC1_HK_sensor"/>
    <property type="match status" value="1"/>
</dbReference>
<sequence>MHTTWKDNIFRQREQLAHILHQPMASLAARCVAVWSDREGLNRVLAEGFPEIPHRAFLYCLGIDGVQISDNLGADGVESGHFGRDRSDRPYMREPVPPWGFLLSDAYISLRKRRPSLTALQMVWGDQGTLGYLGADFDLRDLPVTAELYREPDAWRQVKGDPAIRGTLFLQCRVESPMDRNLDRALSILGELLTERGVFQCQIHFSSSQATIWTLDDPYRYRILDQEALLDPDICLLYPPCRYPVDALIPSADIVQVLDRLKGLRLVDENIYLRQASLNLFNGMVGLTFSCDGSHYMPHGQFLGADTAFWFGVAM</sequence>
<organism evidence="1 2">
    <name type="scientific">Thiocapsa rosea</name>
    <dbReference type="NCBI Taxonomy" id="69360"/>
    <lineage>
        <taxon>Bacteria</taxon>
        <taxon>Pseudomonadati</taxon>
        <taxon>Pseudomonadota</taxon>
        <taxon>Gammaproteobacteria</taxon>
        <taxon>Chromatiales</taxon>
        <taxon>Chromatiaceae</taxon>
        <taxon>Thiocapsa</taxon>
    </lineage>
</organism>
<dbReference type="OrthoDB" id="8477901at2"/>